<dbReference type="GO" id="GO:0008757">
    <property type="term" value="F:S-adenosylmethionine-dependent methyltransferase activity"/>
    <property type="evidence" value="ECO:0007669"/>
    <property type="project" value="InterPro"/>
</dbReference>
<dbReference type="InterPro" id="IPR013216">
    <property type="entry name" value="Methyltransf_11"/>
</dbReference>
<dbReference type="CDD" id="cd02440">
    <property type="entry name" value="AdoMet_MTases"/>
    <property type="match status" value="1"/>
</dbReference>
<name>A0A975LCY5_9ACTN</name>
<dbReference type="Gene3D" id="3.40.50.150">
    <property type="entry name" value="Vaccinia Virus protein VP39"/>
    <property type="match status" value="1"/>
</dbReference>
<keyword evidence="2" id="KW-0614">Plasmid</keyword>
<feature type="domain" description="Methyltransferase type 11" evidence="1">
    <location>
        <begin position="14"/>
        <end position="112"/>
    </location>
</feature>
<evidence type="ECO:0000259" key="1">
    <source>
        <dbReference type="Pfam" id="PF08241"/>
    </source>
</evidence>
<dbReference type="SUPFAM" id="SSF53335">
    <property type="entry name" value="S-adenosyl-L-methionine-dependent methyltransferases"/>
    <property type="match status" value="1"/>
</dbReference>
<dbReference type="PANTHER" id="PTHR42912:SF93">
    <property type="entry name" value="N6-ADENOSINE-METHYLTRANSFERASE TMT1A"/>
    <property type="match status" value="1"/>
</dbReference>
<keyword evidence="3" id="KW-1185">Reference proteome</keyword>
<dbReference type="KEGG" id="nec:KGD82_27965"/>
<dbReference type="GO" id="GO:0032259">
    <property type="term" value="P:methylation"/>
    <property type="evidence" value="ECO:0007669"/>
    <property type="project" value="UniProtKB-KW"/>
</dbReference>
<dbReference type="InterPro" id="IPR050508">
    <property type="entry name" value="Methyltransf_Superfamily"/>
</dbReference>
<proteinExistence type="predicted"/>
<dbReference type="Pfam" id="PF08241">
    <property type="entry name" value="Methyltransf_11"/>
    <property type="match status" value="1"/>
</dbReference>
<organism evidence="2 3">
    <name type="scientific">Nocardiopsis eucommiae</name>
    <dbReference type="NCBI Taxonomy" id="2831970"/>
    <lineage>
        <taxon>Bacteria</taxon>
        <taxon>Bacillati</taxon>
        <taxon>Actinomycetota</taxon>
        <taxon>Actinomycetes</taxon>
        <taxon>Streptosporangiales</taxon>
        <taxon>Nocardiopsidaceae</taxon>
        <taxon>Nocardiopsis</taxon>
    </lineage>
</organism>
<evidence type="ECO:0000313" key="2">
    <source>
        <dbReference type="EMBL" id="QVJ03521.1"/>
    </source>
</evidence>
<accession>A0A975LCY5</accession>
<keyword evidence="2" id="KW-0489">Methyltransferase</keyword>
<gene>
    <name evidence="2" type="ORF">KGD82_27965</name>
</gene>
<reference evidence="2" key="1">
    <citation type="submission" date="2021-05" db="EMBL/GenBank/DDBJ databases">
        <authorList>
            <person name="Kaiqin L."/>
            <person name="Jian G."/>
        </authorList>
    </citation>
    <scope>NUCLEOTIDE SEQUENCE</scope>
    <source>
        <strain evidence="2">HDS5</strain>
        <plasmid evidence="2">unnamed2</plasmid>
    </source>
</reference>
<keyword evidence="2" id="KW-0808">Transferase</keyword>
<dbReference type="Proteomes" id="UP000682416">
    <property type="component" value="Plasmid unnamed2"/>
</dbReference>
<geneLocation type="plasmid" evidence="2 3">
    <name>unnamed2</name>
</geneLocation>
<dbReference type="AlphaFoldDB" id="A0A975LCY5"/>
<evidence type="ECO:0000313" key="3">
    <source>
        <dbReference type="Proteomes" id="UP000682416"/>
    </source>
</evidence>
<dbReference type="InterPro" id="IPR029063">
    <property type="entry name" value="SAM-dependent_MTases_sf"/>
</dbReference>
<dbReference type="EMBL" id="CP074403">
    <property type="protein sequence ID" value="QVJ03521.1"/>
    <property type="molecule type" value="Genomic_DNA"/>
</dbReference>
<dbReference type="PANTHER" id="PTHR42912">
    <property type="entry name" value="METHYLTRANSFERASE"/>
    <property type="match status" value="1"/>
</dbReference>
<protein>
    <submittedName>
        <fullName evidence="2">Class I SAM-dependent methyltransferase</fullName>
    </submittedName>
</protein>
<sequence>MAEQLALRGDEKLLDLGCGNGFIIEELLPHMPAGSFVGLDVAPGILQSARKRLDGADIQAEWVEGSADELGRFQDSSFDRAIALYMMHYVDDIDQALAEAARVLRPGGLFILGTDHPDSLGEMHEVHFKALRQMNDVPSALFKSSPKNRISLTNGQEQLQRHFRNVRTHAWKDELLFPSTGAFLDFYQSHNHCSASSIPGLDLGEGFFEELRCRVGHQVNQIITQKGHFKVTKHTGLIICD</sequence>